<evidence type="ECO:0000313" key="1">
    <source>
        <dbReference type="EMBL" id="QDV15413.1"/>
    </source>
</evidence>
<name>A0A518FGF0_9PLAN</name>
<gene>
    <name evidence="1" type="ORF">Pan153_00270</name>
</gene>
<dbReference type="Proteomes" id="UP000320839">
    <property type="component" value="Chromosome"/>
</dbReference>
<accession>A0A518FGF0</accession>
<reference evidence="1 2" key="1">
    <citation type="submission" date="2019-02" db="EMBL/GenBank/DDBJ databases">
        <title>Deep-cultivation of Planctomycetes and their phenomic and genomic characterization uncovers novel biology.</title>
        <authorList>
            <person name="Wiegand S."/>
            <person name="Jogler M."/>
            <person name="Boedeker C."/>
            <person name="Pinto D."/>
            <person name="Vollmers J."/>
            <person name="Rivas-Marin E."/>
            <person name="Kohn T."/>
            <person name="Peeters S.H."/>
            <person name="Heuer A."/>
            <person name="Rast P."/>
            <person name="Oberbeckmann S."/>
            <person name="Bunk B."/>
            <person name="Jeske O."/>
            <person name="Meyerdierks A."/>
            <person name="Storesund J.E."/>
            <person name="Kallscheuer N."/>
            <person name="Luecker S."/>
            <person name="Lage O.M."/>
            <person name="Pohl T."/>
            <person name="Merkel B.J."/>
            <person name="Hornburger P."/>
            <person name="Mueller R.-W."/>
            <person name="Bruemmer F."/>
            <person name="Labrenz M."/>
            <person name="Spormann A.M."/>
            <person name="Op den Camp H."/>
            <person name="Overmann J."/>
            <person name="Amann R."/>
            <person name="Jetten M.S.M."/>
            <person name="Mascher T."/>
            <person name="Medema M.H."/>
            <person name="Devos D.P."/>
            <person name="Kaster A.-K."/>
            <person name="Ovreas L."/>
            <person name="Rohde M."/>
            <person name="Galperin M.Y."/>
            <person name="Jogler C."/>
        </authorList>
    </citation>
    <scope>NUCLEOTIDE SEQUENCE [LARGE SCALE GENOMIC DNA]</scope>
    <source>
        <strain evidence="1 2">Pan153</strain>
    </source>
</reference>
<organism evidence="1 2">
    <name type="scientific">Gimesia panareensis</name>
    <dbReference type="NCBI Taxonomy" id="2527978"/>
    <lineage>
        <taxon>Bacteria</taxon>
        <taxon>Pseudomonadati</taxon>
        <taxon>Planctomycetota</taxon>
        <taxon>Planctomycetia</taxon>
        <taxon>Planctomycetales</taxon>
        <taxon>Planctomycetaceae</taxon>
        <taxon>Gimesia</taxon>
    </lineage>
</organism>
<dbReference type="AlphaFoldDB" id="A0A518FGF0"/>
<evidence type="ECO:0000313" key="2">
    <source>
        <dbReference type="Proteomes" id="UP000320839"/>
    </source>
</evidence>
<dbReference type="EMBL" id="CP036317">
    <property type="protein sequence ID" value="QDV15413.1"/>
    <property type="molecule type" value="Genomic_DNA"/>
</dbReference>
<dbReference type="RefSeq" id="WP_145453399.1">
    <property type="nucleotide sequence ID" value="NZ_CP036317.1"/>
</dbReference>
<protein>
    <submittedName>
        <fullName evidence="1">Uncharacterized protein</fullName>
    </submittedName>
</protein>
<dbReference type="OrthoDB" id="275232at2"/>
<sequence>MRKSNLIAFGFYCETVPQLRRKLPSIKEAEFLDTVHPLKAKILRYLEEGEINGEAFGCNVYDPFTKPPMKLTTNIPMLTDGVWIWPSFITYFINGYDLSLPDKFIEHMQNNDWRVPKVFEDSLEDSSEEYQEVIRSKEEIEAIPLPRTFLEYFPRQWNEFADLFVDCSSFEHCYEICQSCVSQIIELFQLDALDARGRFLLSDMLMNEPVPPKFVGPNCDKASREQIAEARETLFISLLDSDQQLPLSWNTEEYIWLERKESSWGITKENRKEAYKRYNKRL</sequence>
<proteinExistence type="predicted"/>